<feature type="domain" description="ABC transporter" evidence="5">
    <location>
        <begin position="331"/>
        <end position="547"/>
    </location>
</feature>
<evidence type="ECO:0000313" key="8">
    <source>
        <dbReference type="Proteomes" id="UP000239650"/>
    </source>
</evidence>
<dbReference type="SUPFAM" id="SSF52540">
    <property type="entry name" value="P-loop containing nucleoside triphosphate hydrolases"/>
    <property type="match status" value="2"/>
</dbReference>
<gene>
    <name evidence="6" type="primary">yheS_2</name>
    <name evidence="6" type="ORF">LAS9267_01532</name>
    <name evidence="7" type="ORF">QBD03_01995</name>
</gene>
<accession>A0AAE8SB47</accession>
<dbReference type="GO" id="GO:0016887">
    <property type="term" value="F:ATP hydrolysis activity"/>
    <property type="evidence" value="ECO:0007669"/>
    <property type="project" value="InterPro"/>
</dbReference>
<sequence>MILLQVQQVARHFGGDYLFKNAQLEVQDHARVALVGPNGAGKSTLLKMIAGITTPDDGQIILGKNVQVGYLAQDSGLSSERNIYDEMLTIFEGLRQMEAQMHTLEQAIADPDANRSDEDYQALLKQYDQIQHDFSEANGYGYEAEIRGVLHGFQFPEETFTKPISTLSGGERSRLALAKLLLEKKDVLILDEPTNHLDIQTLTWLENYLQTYPGALLTVSHDRYFLDKITKEVYDMSRHTLTHYTGNYSHFLTQKSANLSLEWKAYEKQQAEIEKLQTFVDKNLVRASTTKQAQSRRRQLEKMDKLERPTNDASKIHFHFDIDQPSGNEVLQVVDAAVGYSADKVMVEPINFEVNKQERLAIIGPNGIGKSTLLKSILHQIPFLKGHERVGSNVSIGYYDQEQRNLHANKTVLNELWDEHRTTPEKEIRTLLGSFLFTGDDVLKVVSQLSGGEKARLLLTKLAMNHDNFLIMDEPTNHLDIDSKEVLEQALREFDGTVLFISHDRYFINQVATGIIELSTTTGSKRYLGDYDYYLAKKAEEEAFAQAAEVPVEVSDQPVTAQDNYKASKETQRAQRKLEREVTALEEQMATLEEQATAIQEKMTQADIITKPLVLQELQQDLEKVQADLAQTEADWEEQAMALEEFTN</sequence>
<proteinExistence type="predicted"/>
<dbReference type="InterPro" id="IPR051309">
    <property type="entry name" value="ABCF_ATPase"/>
</dbReference>
<dbReference type="Gene3D" id="1.10.287.380">
    <property type="entry name" value="Valyl-tRNA synthetase, C-terminal domain"/>
    <property type="match status" value="1"/>
</dbReference>
<dbReference type="Pfam" id="PF00005">
    <property type="entry name" value="ABC_tran"/>
    <property type="match status" value="2"/>
</dbReference>
<evidence type="ECO:0000313" key="6">
    <source>
        <dbReference type="EMBL" id="SPE21840.1"/>
    </source>
</evidence>
<dbReference type="InterPro" id="IPR027417">
    <property type="entry name" value="P-loop_NTPase"/>
</dbReference>
<dbReference type="Pfam" id="PF16326">
    <property type="entry name" value="ABC_tran_CTD"/>
    <property type="match status" value="1"/>
</dbReference>
<dbReference type="GO" id="GO:0005524">
    <property type="term" value="F:ATP binding"/>
    <property type="evidence" value="ECO:0007669"/>
    <property type="project" value="UniProtKB-KW"/>
</dbReference>
<reference evidence="7" key="2">
    <citation type="submission" date="2023-04" db="EMBL/GenBank/DDBJ databases">
        <title>Novel strain of Lactilactobacillus sakei and use thereof.</title>
        <authorList>
            <person name="Kim S.Y."/>
        </authorList>
    </citation>
    <scope>NUCLEOTIDE SEQUENCE</scope>
    <source>
        <strain evidence="7">HUP1</strain>
    </source>
</reference>
<keyword evidence="4" id="KW-0175">Coiled coil</keyword>
<dbReference type="Gene3D" id="3.40.50.300">
    <property type="entry name" value="P-loop containing nucleotide triphosphate hydrolases"/>
    <property type="match status" value="2"/>
</dbReference>
<dbReference type="OMA" id="QWTPVGD"/>
<dbReference type="InterPro" id="IPR003593">
    <property type="entry name" value="AAA+_ATPase"/>
</dbReference>
<evidence type="ECO:0000313" key="7">
    <source>
        <dbReference type="EMBL" id="WGI19536.1"/>
    </source>
</evidence>
<dbReference type="AlphaFoldDB" id="A0AAE8SB47"/>
<evidence type="ECO:0000256" key="4">
    <source>
        <dbReference type="SAM" id="Coils"/>
    </source>
</evidence>
<dbReference type="RefSeq" id="WP_011374064.1">
    <property type="nucleotide sequence ID" value="NZ_AP017931.1"/>
</dbReference>
<organism evidence="6 8">
    <name type="scientific">Latilactobacillus sakei</name>
    <name type="common">Lactobacillus sakei</name>
    <dbReference type="NCBI Taxonomy" id="1599"/>
    <lineage>
        <taxon>Bacteria</taxon>
        <taxon>Bacillati</taxon>
        <taxon>Bacillota</taxon>
        <taxon>Bacilli</taxon>
        <taxon>Lactobacillales</taxon>
        <taxon>Lactobacillaceae</taxon>
        <taxon>Latilactobacillus</taxon>
    </lineage>
</organism>
<dbReference type="InterPro" id="IPR032781">
    <property type="entry name" value="ABC_tran_Xtn"/>
</dbReference>
<dbReference type="PANTHER" id="PTHR42855">
    <property type="entry name" value="ABC TRANSPORTER ATP-BINDING SUBUNIT"/>
    <property type="match status" value="1"/>
</dbReference>
<protein>
    <submittedName>
        <fullName evidence="6">ABC transporter ATP-binding protein YheS</fullName>
    </submittedName>
    <submittedName>
        <fullName evidence="7">ABC-F family ATP-binding cassette domain-containing protein</fullName>
    </submittedName>
</protein>
<dbReference type="Proteomes" id="UP000239650">
    <property type="component" value="Unassembled WGS sequence"/>
</dbReference>
<evidence type="ECO:0000256" key="1">
    <source>
        <dbReference type="ARBA" id="ARBA00022737"/>
    </source>
</evidence>
<reference evidence="6 8" key="1">
    <citation type="submission" date="2018-02" db="EMBL/GenBank/DDBJ databases">
        <authorList>
            <person name="Rodrigo-Torres L."/>
            <person name="Arahal R. D."/>
            <person name="Lucena T."/>
        </authorList>
    </citation>
    <scope>NUCLEOTIDE SEQUENCE [LARGE SCALE GENOMIC DNA]</scope>
    <source>
        <strain evidence="6 8">CECT 9267</strain>
    </source>
</reference>
<feature type="domain" description="ABC transporter" evidence="5">
    <location>
        <begin position="4"/>
        <end position="263"/>
    </location>
</feature>
<evidence type="ECO:0000256" key="3">
    <source>
        <dbReference type="ARBA" id="ARBA00022840"/>
    </source>
</evidence>
<dbReference type="InterPro" id="IPR037118">
    <property type="entry name" value="Val-tRNA_synth_C_sf"/>
</dbReference>
<name>A0AAE8SB47_LATSK</name>
<dbReference type="EMBL" id="CP122959">
    <property type="protein sequence ID" value="WGI19536.1"/>
    <property type="molecule type" value="Genomic_DNA"/>
</dbReference>
<dbReference type="Proteomes" id="UP001179858">
    <property type="component" value="Chromosome"/>
</dbReference>
<dbReference type="InterPro" id="IPR032524">
    <property type="entry name" value="ABC_tran_C"/>
</dbReference>
<keyword evidence="1" id="KW-0677">Repeat</keyword>
<keyword evidence="2" id="KW-0547">Nucleotide-binding</keyword>
<dbReference type="SMART" id="SM00382">
    <property type="entry name" value="AAA"/>
    <property type="match status" value="2"/>
</dbReference>
<evidence type="ECO:0000256" key="2">
    <source>
        <dbReference type="ARBA" id="ARBA00022741"/>
    </source>
</evidence>
<dbReference type="EMBL" id="OKRC01000007">
    <property type="protein sequence ID" value="SPE21840.1"/>
    <property type="molecule type" value="Genomic_DNA"/>
</dbReference>
<keyword evidence="3 6" id="KW-0067">ATP-binding</keyword>
<dbReference type="PROSITE" id="PS50893">
    <property type="entry name" value="ABC_TRANSPORTER_2"/>
    <property type="match status" value="2"/>
</dbReference>
<dbReference type="PROSITE" id="PS00211">
    <property type="entry name" value="ABC_TRANSPORTER_1"/>
    <property type="match status" value="1"/>
</dbReference>
<dbReference type="FunFam" id="3.40.50.300:FF:000011">
    <property type="entry name" value="Putative ABC transporter ATP-binding component"/>
    <property type="match status" value="1"/>
</dbReference>
<dbReference type="GO" id="GO:0003677">
    <property type="term" value="F:DNA binding"/>
    <property type="evidence" value="ECO:0007669"/>
    <property type="project" value="InterPro"/>
</dbReference>
<feature type="coiled-coil region" evidence="4">
    <location>
        <begin position="568"/>
        <end position="635"/>
    </location>
</feature>
<dbReference type="Pfam" id="PF12848">
    <property type="entry name" value="ABC_tran_Xtn"/>
    <property type="match status" value="1"/>
</dbReference>
<dbReference type="InterPro" id="IPR017871">
    <property type="entry name" value="ABC_transporter-like_CS"/>
</dbReference>
<dbReference type="CDD" id="cd03221">
    <property type="entry name" value="ABCF_EF-3"/>
    <property type="match status" value="2"/>
</dbReference>
<dbReference type="InterPro" id="IPR003439">
    <property type="entry name" value="ABC_transporter-like_ATP-bd"/>
</dbReference>
<dbReference type="FunFam" id="3.40.50.300:FF:000309">
    <property type="entry name" value="ABC transporter ATP-binding protein"/>
    <property type="match status" value="1"/>
</dbReference>
<evidence type="ECO:0000259" key="5">
    <source>
        <dbReference type="PROSITE" id="PS50893"/>
    </source>
</evidence>
<dbReference type="PANTHER" id="PTHR42855:SF2">
    <property type="entry name" value="DRUG RESISTANCE ABC TRANSPORTER,ATP-BINDING PROTEIN"/>
    <property type="match status" value="1"/>
</dbReference>